<dbReference type="Pfam" id="PF00370">
    <property type="entry name" value="FGGY_N"/>
    <property type="match status" value="1"/>
</dbReference>
<keyword evidence="3 6" id="KW-0418">Kinase</keyword>
<evidence type="ECO:0000256" key="1">
    <source>
        <dbReference type="ARBA" id="ARBA00009156"/>
    </source>
</evidence>
<dbReference type="InterPro" id="IPR050406">
    <property type="entry name" value="FGGY_Carb_Kinase"/>
</dbReference>
<sequence>MEGYLIGFDIGTLSSKAVLTDLQGNVVEKFQREHDIQVKYPGWQEESMEMWWEEFCQAVSCFLEKENVSAEQIRAVGVTGLIPALCAVDREGNAVRSAMLHTDVRAEHELQEIQEKLSPAVTHGHMLPKILWVKAHEPENFKKISKVFVPHGYIGYRLTGDSTMDYDAASMVGGMFDEEKLAWNEEAARVFGLPADIFPQLKPANAVIGCVSQSAAEETGLSVNTQVIAGVGDTFASMLGGGAYNAGHFMIYLGTSGTSMYAENSPEEYVDVPHYGEKKGHFAGRIFSFGESILHLRKNLRYEDWEELNSHLDEIEPGTDGLWYFPHYKLQTEASFFGPDAEFMLGYRGCHTQYHLYHAMLEGIAYNACSNIRNFNLPVKQINIFGGGANSREICQMFADVIGRELHYNPKSSTALGAAFLAGYGSGAVKSYSELTETWFGDSQVIKPDEERTRRYRKLYEKYQELRETLVKLDAETEAL</sequence>
<dbReference type="GO" id="GO:0004856">
    <property type="term" value="F:D-xylulokinase activity"/>
    <property type="evidence" value="ECO:0007669"/>
    <property type="project" value="UniProtKB-EC"/>
</dbReference>
<organism evidence="6 7">
    <name type="scientific">Blautia producta</name>
    <dbReference type="NCBI Taxonomy" id="33035"/>
    <lineage>
        <taxon>Bacteria</taxon>
        <taxon>Bacillati</taxon>
        <taxon>Bacillota</taxon>
        <taxon>Clostridia</taxon>
        <taxon>Lachnospirales</taxon>
        <taxon>Lachnospiraceae</taxon>
        <taxon>Blautia</taxon>
    </lineage>
</organism>
<evidence type="ECO:0000313" key="6">
    <source>
        <dbReference type="EMBL" id="WPX74897.1"/>
    </source>
</evidence>
<dbReference type="Proteomes" id="UP001325248">
    <property type="component" value="Chromosome"/>
</dbReference>
<dbReference type="Pfam" id="PF02782">
    <property type="entry name" value="FGGY_C"/>
    <property type="match status" value="1"/>
</dbReference>
<evidence type="ECO:0000259" key="4">
    <source>
        <dbReference type="Pfam" id="PF00370"/>
    </source>
</evidence>
<dbReference type="InterPro" id="IPR018484">
    <property type="entry name" value="FGGY_N"/>
</dbReference>
<keyword evidence="2 6" id="KW-0808">Transferase</keyword>
<dbReference type="PIRSF" id="PIRSF000538">
    <property type="entry name" value="GlpK"/>
    <property type="match status" value="1"/>
</dbReference>
<protein>
    <submittedName>
        <fullName evidence="6">Xylulose kinase</fullName>
        <ecNumber evidence="6">2.7.1.17</ecNumber>
    </submittedName>
</protein>
<dbReference type="EMBL" id="CP136422">
    <property type="protein sequence ID" value="WPX74897.1"/>
    <property type="molecule type" value="Genomic_DNA"/>
</dbReference>
<evidence type="ECO:0000256" key="2">
    <source>
        <dbReference type="ARBA" id="ARBA00022679"/>
    </source>
</evidence>
<dbReference type="SUPFAM" id="SSF53067">
    <property type="entry name" value="Actin-like ATPase domain"/>
    <property type="match status" value="2"/>
</dbReference>
<dbReference type="EC" id="2.7.1.17" evidence="6"/>
<feature type="domain" description="Carbohydrate kinase FGGY C-terminal" evidence="5">
    <location>
        <begin position="250"/>
        <end position="424"/>
    </location>
</feature>
<name>A0ABZ0UE76_9FIRM</name>
<keyword evidence="7" id="KW-1185">Reference proteome</keyword>
<proteinExistence type="inferred from homology"/>
<evidence type="ECO:0000313" key="7">
    <source>
        <dbReference type="Proteomes" id="UP001325248"/>
    </source>
</evidence>
<dbReference type="PANTHER" id="PTHR43095:SF5">
    <property type="entry name" value="XYLULOSE KINASE"/>
    <property type="match status" value="1"/>
</dbReference>
<evidence type="ECO:0000259" key="5">
    <source>
        <dbReference type="Pfam" id="PF02782"/>
    </source>
</evidence>
<reference evidence="6" key="1">
    <citation type="submission" date="2023-10" db="EMBL/GenBank/DDBJ databases">
        <title>Genome sequence of Blautia coccoides DSM 935.</title>
        <authorList>
            <person name="Boeer T."/>
            <person name="Bengelsdorf F.R."/>
            <person name="Daniel R."/>
            <person name="Poehlein A."/>
        </authorList>
    </citation>
    <scope>NUCLEOTIDE SEQUENCE [LARGE SCALE GENOMIC DNA]</scope>
    <source>
        <strain evidence="6">DSM 935</strain>
    </source>
</reference>
<gene>
    <name evidence="6" type="primary">xylB_6</name>
    <name evidence="6" type="ORF">BLCOC_32540</name>
</gene>
<dbReference type="PANTHER" id="PTHR43095">
    <property type="entry name" value="SUGAR KINASE"/>
    <property type="match status" value="1"/>
</dbReference>
<dbReference type="InterPro" id="IPR043129">
    <property type="entry name" value="ATPase_NBD"/>
</dbReference>
<accession>A0ABZ0UE76</accession>
<dbReference type="InterPro" id="IPR000577">
    <property type="entry name" value="Carb_kinase_FGGY"/>
</dbReference>
<feature type="domain" description="Carbohydrate kinase FGGY N-terminal" evidence="4">
    <location>
        <begin position="4"/>
        <end position="240"/>
    </location>
</feature>
<comment type="similarity">
    <text evidence="1">Belongs to the FGGY kinase family.</text>
</comment>
<dbReference type="InterPro" id="IPR018485">
    <property type="entry name" value="FGGY_C"/>
</dbReference>
<evidence type="ECO:0000256" key="3">
    <source>
        <dbReference type="ARBA" id="ARBA00022777"/>
    </source>
</evidence>
<dbReference type="Gene3D" id="3.30.420.40">
    <property type="match status" value="2"/>
</dbReference>